<dbReference type="Gene3D" id="2.60.120.200">
    <property type="match status" value="1"/>
</dbReference>
<dbReference type="AlphaFoldDB" id="L8GZI6"/>
<keyword evidence="2" id="KW-1015">Disulfide bond</keyword>
<name>L8GZI6_ACACF</name>
<dbReference type="InterPro" id="IPR013320">
    <property type="entry name" value="ConA-like_dom_sf"/>
</dbReference>
<sequence length="268" mass="29386">MRRALLIFVLFATLALLDVRPVTADETITEERQGCSNSALCAIPVAGNGLYSLLFNPLTQVTTSISLFSPLYDSMSNFTLQAWVYLTPVTLPVPNERPIFFKGLFAQTGHNGVPASVEFYVYVNSNNFVGFRMGGGGTSYGFDFTAPFALGSDVWTQVTVTLNARTRVASIYVDGALLAAQNWLLTTPSGPYADEVASPRVFGERIQLGLYSQFQGTVHRFDGRIDEVRVWNRALSAAEINANLNSTPSPSPPLIHHLHLLLHSRGER</sequence>
<gene>
    <name evidence="5" type="ORF">ACA1_298820</name>
</gene>
<dbReference type="Pfam" id="PF13385">
    <property type="entry name" value="Laminin_G_3"/>
    <property type="match status" value="1"/>
</dbReference>
<dbReference type="Proteomes" id="UP000011083">
    <property type="component" value="Unassembled WGS sequence"/>
</dbReference>
<reference evidence="5 6" key="1">
    <citation type="journal article" date="2013" name="Genome Biol.">
        <title>Genome of Acanthamoeba castellanii highlights extensive lateral gene transfer and early evolution of tyrosine kinase signaling.</title>
        <authorList>
            <person name="Clarke M."/>
            <person name="Lohan A.J."/>
            <person name="Liu B."/>
            <person name="Lagkouvardos I."/>
            <person name="Roy S."/>
            <person name="Zafar N."/>
            <person name="Bertelli C."/>
            <person name="Schilde C."/>
            <person name="Kianianmomeni A."/>
            <person name="Burglin T.R."/>
            <person name="Frech C."/>
            <person name="Turcotte B."/>
            <person name="Kopec K.O."/>
            <person name="Synnott J.M."/>
            <person name="Choo C."/>
            <person name="Paponov I."/>
            <person name="Finkler A."/>
            <person name="Soon Heng Tan C."/>
            <person name="Hutchins A.P."/>
            <person name="Weinmeier T."/>
            <person name="Rattei T."/>
            <person name="Chu J.S."/>
            <person name="Gimenez G."/>
            <person name="Irimia M."/>
            <person name="Rigden D.J."/>
            <person name="Fitzpatrick D.A."/>
            <person name="Lorenzo-Morales J."/>
            <person name="Bateman A."/>
            <person name="Chiu C.H."/>
            <person name="Tang P."/>
            <person name="Hegemann P."/>
            <person name="Fromm H."/>
            <person name="Raoult D."/>
            <person name="Greub G."/>
            <person name="Miranda-Saavedra D."/>
            <person name="Chen N."/>
            <person name="Nash P."/>
            <person name="Ginger M.L."/>
            <person name="Horn M."/>
            <person name="Schaap P."/>
            <person name="Caler L."/>
            <person name="Loftus B."/>
        </authorList>
    </citation>
    <scope>NUCLEOTIDE SEQUENCE [LARGE SCALE GENOMIC DNA]</scope>
    <source>
        <strain evidence="5 6">Neff</strain>
    </source>
</reference>
<dbReference type="VEuPathDB" id="AmoebaDB:ACA1_298820"/>
<evidence type="ECO:0000256" key="3">
    <source>
        <dbReference type="SAM" id="SignalP"/>
    </source>
</evidence>
<accession>L8GZI6</accession>
<feature type="chain" id="PRO_5003990756" description="LamG-like jellyroll fold domain-containing protein" evidence="3">
    <location>
        <begin position="25"/>
        <end position="268"/>
    </location>
</feature>
<evidence type="ECO:0000256" key="2">
    <source>
        <dbReference type="ARBA" id="ARBA00023157"/>
    </source>
</evidence>
<keyword evidence="1 3" id="KW-0732">Signal</keyword>
<evidence type="ECO:0000313" key="6">
    <source>
        <dbReference type="Proteomes" id="UP000011083"/>
    </source>
</evidence>
<feature type="domain" description="LamG-like jellyroll fold" evidence="4">
    <location>
        <begin position="76"/>
        <end position="238"/>
    </location>
</feature>
<evidence type="ECO:0000259" key="4">
    <source>
        <dbReference type="SMART" id="SM00560"/>
    </source>
</evidence>
<feature type="signal peptide" evidence="3">
    <location>
        <begin position="1"/>
        <end position="24"/>
    </location>
</feature>
<proteinExistence type="predicted"/>
<protein>
    <recommendedName>
        <fullName evidence="4">LamG-like jellyroll fold domain-containing protein</fullName>
    </recommendedName>
</protein>
<evidence type="ECO:0000313" key="5">
    <source>
        <dbReference type="EMBL" id="ELR18639.1"/>
    </source>
</evidence>
<dbReference type="InterPro" id="IPR006558">
    <property type="entry name" value="LamG-like"/>
</dbReference>
<dbReference type="KEGG" id="acan:ACA1_298820"/>
<evidence type="ECO:0000256" key="1">
    <source>
        <dbReference type="ARBA" id="ARBA00022729"/>
    </source>
</evidence>
<dbReference type="SUPFAM" id="SSF49899">
    <property type="entry name" value="Concanavalin A-like lectins/glucanases"/>
    <property type="match status" value="1"/>
</dbReference>
<organism evidence="5 6">
    <name type="scientific">Acanthamoeba castellanii (strain ATCC 30010 / Neff)</name>
    <dbReference type="NCBI Taxonomy" id="1257118"/>
    <lineage>
        <taxon>Eukaryota</taxon>
        <taxon>Amoebozoa</taxon>
        <taxon>Discosea</taxon>
        <taxon>Longamoebia</taxon>
        <taxon>Centramoebida</taxon>
        <taxon>Acanthamoebidae</taxon>
        <taxon>Acanthamoeba</taxon>
    </lineage>
</organism>
<dbReference type="SMART" id="SM00560">
    <property type="entry name" value="LamGL"/>
    <property type="match status" value="1"/>
</dbReference>
<dbReference type="EMBL" id="KB007949">
    <property type="protein sequence ID" value="ELR18639.1"/>
    <property type="molecule type" value="Genomic_DNA"/>
</dbReference>
<dbReference type="RefSeq" id="XP_004340681.1">
    <property type="nucleotide sequence ID" value="XM_004340633.1"/>
</dbReference>
<dbReference type="GeneID" id="14919431"/>
<keyword evidence="6" id="KW-1185">Reference proteome</keyword>